<comment type="caution">
    <text evidence="1">The sequence shown here is derived from an EMBL/GenBank/DDBJ whole genome shotgun (WGS) entry which is preliminary data.</text>
</comment>
<dbReference type="EMBL" id="NBSK02000001">
    <property type="protein sequence ID" value="KAJ0227224.1"/>
    <property type="molecule type" value="Genomic_DNA"/>
</dbReference>
<organism evidence="1 2">
    <name type="scientific">Lactuca sativa</name>
    <name type="common">Garden lettuce</name>
    <dbReference type="NCBI Taxonomy" id="4236"/>
    <lineage>
        <taxon>Eukaryota</taxon>
        <taxon>Viridiplantae</taxon>
        <taxon>Streptophyta</taxon>
        <taxon>Embryophyta</taxon>
        <taxon>Tracheophyta</taxon>
        <taxon>Spermatophyta</taxon>
        <taxon>Magnoliopsida</taxon>
        <taxon>eudicotyledons</taxon>
        <taxon>Gunneridae</taxon>
        <taxon>Pentapetalae</taxon>
        <taxon>asterids</taxon>
        <taxon>campanulids</taxon>
        <taxon>Asterales</taxon>
        <taxon>Asteraceae</taxon>
        <taxon>Cichorioideae</taxon>
        <taxon>Cichorieae</taxon>
        <taxon>Lactucinae</taxon>
        <taxon>Lactuca</taxon>
    </lineage>
</organism>
<sequence length="101" mass="12093">MCAAEGSIWQRVFRWVDLVLPGCNTLQDIFDWLDMVSLSRERKTALESIIQTVIWVMWRFRNDIIFCEVVSSKVFIFDDIVNMSYNWFVHRNNKVKATWVN</sequence>
<dbReference type="AlphaFoldDB" id="A0A9R1XXG3"/>
<accession>A0A9R1XXG3</accession>
<gene>
    <name evidence="1" type="ORF">LSAT_V11C100001870</name>
</gene>
<dbReference type="Proteomes" id="UP000235145">
    <property type="component" value="Unassembled WGS sequence"/>
</dbReference>
<reference evidence="1 2" key="1">
    <citation type="journal article" date="2017" name="Nat. Commun.">
        <title>Genome assembly with in vitro proximity ligation data and whole-genome triplication in lettuce.</title>
        <authorList>
            <person name="Reyes-Chin-Wo S."/>
            <person name="Wang Z."/>
            <person name="Yang X."/>
            <person name="Kozik A."/>
            <person name="Arikit S."/>
            <person name="Song C."/>
            <person name="Xia L."/>
            <person name="Froenicke L."/>
            <person name="Lavelle D.O."/>
            <person name="Truco M.J."/>
            <person name="Xia R."/>
            <person name="Zhu S."/>
            <person name="Xu C."/>
            <person name="Xu H."/>
            <person name="Xu X."/>
            <person name="Cox K."/>
            <person name="Korf I."/>
            <person name="Meyers B.C."/>
            <person name="Michelmore R.W."/>
        </authorList>
    </citation>
    <scope>NUCLEOTIDE SEQUENCE [LARGE SCALE GENOMIC DNA]</scope>
    <source>
        <strain evidence="2">cv. Salinas</strain>
        <tissue evidence="1">Seedlings</tissue>
    </source>
</reference>
<keyword evidence="2" id="KW-1185">Reference proteome</keyword>
<protein>
    <submittedName>
        <fullName evidence="1">Uncharacterized protein</fullName>
    </submittedName>
</protein>
<evidence type="ECO:0000313" key="2">
    <source>
        <dbReference type="Proteomes" id="UP000235145"/>
    </source>
</evidence>
<proteinExistence type="predicted"/>
<evidence type="ECO:0000313" key="1">
    <source>
        <dbReference type="EMBL" id="KAJ0227224.1"/>
    </source>
</evidence>
<name>A0A9R1XXG3_LACSA</name>